<feature type="domain" description="Reverse transcriptase" evidence="4">
    <location>
        <begin position="937"/>
        <end position="1188"/>
    </location>
</feature>
<dbReference type="EMBL" id="CADCXV010001136">
    <property type="protein sequence ID" value="CAB0041863.1"/>
    <property type="molecule type" value="Genomic_DNA"/>
</dbReference>
<dbReference type="GO" id="GO:0003677">
    <property type="term" value="F:DNA binding"/>
    <property type="evidence" value="ECO:0007669"/>
    <property type="project" value="InterPro"/>
</dbReference>
<name>A0A6H5IU36_9HYME</name>
<dbReference type="GO" id="GO:0005634">
    <property type="term" value="C:nucleus"/>
    <property type="evidence" value="ECO:0007669"/>
    <property type="project" value="UniProtKB-SubCell"/>
</dbReference>
<dbReference type="InterPro" id="IPR000477">
    <property type="entry name" value="RT_dom"/>
</dbReference>
<dbReference type="PANTHER" id="PTHR33332">
    <property type="entry name" value="REVERSE TRANSCRIPTASE DOMAIN-CONTAINING PROTEIN"/>
    <property type="match status" value="1"/>
</dbReference>
<evidence type="ECO:0000259" key="4">
    <source>
        <dbReference type="PROSITE" id="PS50878"/>
    </source>
</evidence>
<organism evidence="6 7">
    <name type="scientific">Trichogramma brassicae</name>
    <dbReference type="NCBI Taxonomy" id="86971"/>
    <lineage>
        <taxon>Eukaryota</taxon>
        <taxon>Metazoa</taxon>
        <taxon>Ecdysozoa</taxon>
        <taxon>Arthropoda</taxon>
        <taxon>Hexapoda</taxon>
        <taxon>Insecta</taxon>
        <taxon>Pterygota</taxon>
        <taxon>Neoptera</taxon>
        <taxon>Endopterygota</taxon>
        <taxon>Hymenoptera</taxon>
        <taxon>Apocrita</taxon>
        <taxon>Proctotrupomorpha</taxon>
        <taxon>Chalcidoidea</taxon>
        <taxon>Trichogrammatidae</taxon>
        <taxon>Trichogramma</taxon>
    </lineage>
</organism>
<dbReference type="InterPro" id="IPR004210">
    <property type="entry name" value="BESS_motif"/>
</dbReference>
<keyword evidence="1" id="KW-0539">Nucleus</keyword>
<dbReference type="Gene3D" id="3.30.420.10">
    <property type="entry name" value="Ribonuclease H-like superfamily/Ribonuclease H"/>
    <property type="match status" value="1"/>
</dbReference>
<dbReference type="GO" id="GO:0071897">
    <property type="term" value="P:DNA biosynthetic process"/>
    <property type="evidence" value="ECO:0007669"/>
    <property type="project" value="UniProtKB-ARBA"/>
</dbReference>
<protein>
    <recommendedName>
        <fullName evidence="8">Reverse transcriptase domain-containing protein</fullName>
    </recommendedName>
</protein>
<accession>A0A6H5IU36</accession>
<feature type="region of interest" description="Disordered" evidence="3">
    <location>
        <begin position="1"/>
        <end position="21"/>
    </location>
</feature>
<evidence type="ECO:0000313" key="7">
    <source>
        <dbReference type="Proteomes" id="UP000479190"/>
    </source>
</evidence>
<evidence type="ECO:0000256" key="2">
    <source>
        <dbReference type="SAM" id="Coils"/>
    </source>
</evidence>
<dbReference type="PROSITE" id="PS50878">
    <property type="entry name" value="RT_POL"/>
    <property type="match status" value="1"/>
</dbReference>
<evidence type="ECO:0000256" key="1">
    <source>
        <dbReference type="PROSITE-ProRule" id="PRU00371"/>
    </source>
</evidence>
<dbReference type="OrthoDB" id="9986793at2759"/>
<reference evidence="6 7" key="1">
    <citation type="submission" date="2020-02" db="EMBL/GenBank/DDBJ databases">
        <authorList>
            <person name="Ferguson B K."/>
        </authorList>
    </citation>
    <scope>NUCLEOTIDE SEQUENCE [LARGE SCALE GENOMIC DNA]</scope>
</reference>
<dbReference type="PROSITE" id="PS51031">
    <property type="entry name" value="BESS"/>
    <property type="match status" value="1"/>
</dbReference>
<proteinExistence type="predicted"/>
<keyword evidence="2" id="KW-0175">Coiled coil</keyword>
<evidence type="ECO:0008006" key="8">
    <source>
        <dbReference type="Google" id="ProtNLM"/>
    </source>
</evidence>
<keyword evidence="7" id="KW-1185">Reference proteome</keyword>
<dbReference type="InterPro" id="IPR043502">
    <property type="entry name" value="DNA/RNA_pol_sf"/>
</dbReference>
<dbReference type="CDD" id="cd01650">
    <property type="entry name" value="RT_nLTR_like"/>
    <property type="match status" value="1"/>
</dbReference>
<sequence>MSDVNKWKAEAAKQRDEREKDRLEYEKKLQDLTRLLEERQSQQESAAATSTMANALFVLCQAMEIQTQTWRQSENDRFNALTLTRRPHEMRVTKCPENFFLVSWYLIMKPTMLRLIQWALGPTLKTISNLLKNLCDFLTHAINFIDDSWKEVNPTTIIASWKKLLLGYDHKADQSEFQEVVQDVVSVLRRPLFPHVRGARIDSCGSAHLPPIVRRARVRIRFSGVEEPSEVRVTCASEAPKLGVNEEPSEEPAARAMPKCARCTKNIARDYHQCNACHFCVHPGCAGPYLRKEGTKPCCIRTFSAIVEQVSSDALVESSKASIITKAVSATSRKAALDKARGVEECERVAADTIGSIVPVVMSNQPVAPDQAPPPWLAEFAGSIGAQLEAQAREFKEMKTHLDSKLEEIRSQAEAQHNELNSKLAQFESSITQLTARVEAQEHKSVETAAALAEMRTEIEEVKVSTEAIRSNTTLSCLNSHLVDSCEVLLSGIPTGVDLPKDVVLKKVLTAMGLNDFERFIVNSRDWVPKKRTNGTPEAFQAIVYRCSSPSNRDFLIMNAPKLASIHTNTLFGCGGDHKLVLRSLWPRETYSLLSKANVAAHKIGFARPVVRNLVVHMRKTTQLNASSNSLYIVPSEATNHTFMENRVAHTWIDLFLVNDSDSYSHYTKTNSPLFAGHDLIALKYRLPKPPNPLRTFASRHLESVDVDSLHQALRDSFDNTNVDPRIRRDPIDSGAASFSDGVIRAFDAVAPCRVSTVRTRHKPWVSIDIRDLMRERDRAYRRARGSRRKEDVSAFKRLRNKVKSRLDQAKCEYISERVENAQNSRLKWAEFRRLGIASSALPSPLELFSPLALNQHFAGIASASAALTGEDVLDVLSIGLDEDEPMFDFSPVSLNELAVAINGAHSKAIGPDNISVRMIKMAMPVILQPLLDIINRSLETGIFPSVWLRTFLLPLAKQRTITDISQTRPIAKLCEVSKLCERLLHDQLSSYLETNNLLDPRQAGFRRGHSTHTALLAVLDDVRMSIEAGKITVLVLFDFTKAFDMVPHRTLLAKLRKLNFSDRSVRWFASYLCGRTQAVVGSDDVCSEWLSTTSGVPQGSVLGPLLFSIFINDLPNVIVHSKHMLFADDLQVYYSFYPHDLEIGIHRLNRDIAAVAAWATGNGLSLNVRKTKAIILASDPYYRQLDLQRVPRVALNSVELPYSTEVQCLGLWIQTGLDWSRQVGSASGRIYGVLRVLRRLRRLLSRQNRKELIEALVFPHLDYACAAYDELFDYQNIQLHRALNACVRFVFGTIGRRERVTPYRLGLGWLSVELRRRYFIASIAYSCLAQGTPSYLVKNFKLAVNSGIERFSPRLPRRTLYYRLSVHDFRERSHIAARLPYSLVQRLSAVARSLLQWAWLMALRRREFTRDTCCSLRFGGVMHATISATCSTCAFCYTRYRICRALTAEPSAPKIKKNFFKTARSTLYIRIYNMFTVVHNCRLATLPRPVRQTRCGELRRAADELRRLSDNTESSTNFSETKFCSTPTTLHQALLNIVLKQKHFHGSLNRTTSDHPIFIIWRFFFKCCTVTAGPIEESGRVCKEYVNTKSRRDQRWPARSPDLTTCDFYLWDKIKDLCYRDEPTTADNMIESIHQAWATVTPLESQRVQRHLLRVIELLQAFRKNHSGCVQTRQDQQLDLHHVKKEKKFAKSFNCTCPIINHSKCQYIFVANPLNCADRPKEVDVSNDDSFNALADEPVGKRIDTSADELVGEPVDAPLEESVYEPVRDPVDAPVYVEAHDPINIVHREPEKVKVEMQAQQWRRMDADVSRAEVMDDSCEDKIYFESLLTHMRRVHKKDKLALRNRINQAIAEYAYKSEEHLGNPPNFAMPQMRHDPPNLPNNPSARRERAAQYMRRNNELIMDWVVDDDVLFVEE</sequence>
<dbReference type="Pfam" id="PF00078">
    <property type="entry name" value="RVT_1"/>
    <property type="match status" value="1"/>
</dbReference>
<dbReference type="Proteomes" id="UP000479190">
    <property type="component" value="Unassembled WGS sequence"/>
</dbReference>
<comment type="subcellular location">
    <subcellularLocation>
        <location evidence="1">Nucleus</location>
    </subcellularLocation>
</comment>
<gene>
    <name evidence="6" type="ORF">TBRA_LOCUS13511</name>
</gene>
<evidence type="ECO:0000256" key="3">
    <source>
        <dbReference type="SAM" id="MobiDB-lite"/>
    </source>
</evidence>
<evidence type="ECO:0000259" key="5">
    <source>
        <dbReference type="PROSITE" id="PS51031"/>
    </source>
</evidence>
<feature type="domain" description="BESS" evidence="5">
    <location>
        <begin position="1819"/>
        <end position="1858"/>
    </location>
</feature>
<dbReference type="SUPFAM" id="SSF56672">
    <property type="entry name" value="DNA/RNA polymerases"/>
    <property type="match status" value="1"/>
</dbReference>
<dbReference type="InterPro" id="IPR036397">
    <property type="entry name" value="RNaseH_sf"/>
</dbReference>
<evidence type="ECO:0000313" key="6">
    <source>
        <dbReference type="EMBL" id="CAB0041863.1"/>
    </source>
</evidence>
<feature type="coiled-coil region" evidence="2">
    <location>
        <begin position="406"/>
        <end position="444"/>
    </location>
</feature>